<keyword evidence="5" id="KW-0460">Magnesium</keyword>
<accession>A0ABT8WUT6</accession>
<dbReference type="PANTHER" id="PTHR34353:SF2">
    <property type="entry name" value="CRISPR-ASSOCIATED ENDONUCLEASE CAS1 1"/>
    <property type="match status" value="1"/>
</dbReference>
<protein>
    <submittedName>
        <fullName evidence="10">CRISPR-associated endonuclease Cas1</fullName>
        <ecNumber evidence="10">3.1.-.-</ecNumber>
    </submittedName>
</protein>
<keyword evidence="6" id="KW-0051">Antiviral defense</keyword>
<dbReference type="InterPro" id="IPR050646">
    <property type="entry name" value="Cas1"/>
</dbReference>
<dbReference type="Proteomes" id="UP001176806">
    <property type="component" value="Unassembled WGS sequence"/>
</dbReference>
<keyword evidence="7" id="KW-0238">DNA-binding</keyword>
<evidence type="ECO:0000313" key="10">
    <source>
        <dbReference type="EMBL" id="MDO5976948.1"/>
    </source>
</evidence>
<keyword evidence="3 10" id="KW-0255">Endonuclease</keyword>
<evidence type="ECO:0000256" key="4">
    <source>
        <dbReference type="ARBA" id="ARBA00022801"/>
    </source>
</evidence>
<evidence type="ECO:0000256" key="7">
    <source>
        <dbReference type="ARBA" id="ARBA00023125"/>
    </source>
</evidence>
<evidence type="ECO:0000313" key="11">
    <source>
        <dbReference type="Proteomes" id="UP001176806"/>
    </source>
</evidence>
<evidence type="ECO:0000256" key="9">
    <source>
        <dbReference type="ARBA" id="ARBA00038592"/>
    </source>
</evidence>
<name>A0ABT8WUT6_9FLAO</name>
<evidence type="ECO:0000256" key="8">
    <source>
        <dbReference type="ARBA" id="ARBA00023211"/>
    </source>
</evidence>
<dbReference type="Gene3D" id="1.20.120.920">
    <property type="entry name" value="CRISPR-associated endonuclease Cas1, C-terminal domain"/>
    <property type="match status" value="1"/>
</dbReference>
<evidence type="ECO:0000256" key="5">
    <source>
        <dbReference type="ARBA" id="ARBA00022842"/>
    </source>
</evidence>
<dbReference type="EC" id="3.1.-.-" evidence="10"/>
<keyword evidence="1" id="KW-0540">Nuclease</keyword>
<dbReference type="InterPro" id="IPR042206">
    <property type="entry name" value="CRISPR-assoc_Cas1_C"/>
</dbReference>
<dbReference type="EMBL" id="JAUOEL010000010">
    <property type="protein sequence ID" value="MDO5976948.1"/>
    <property type="molecule type" value="Genomic_DNA"/>
</dbReference>
<evidence type="ECO:0000256" key="1">
    <source>
        <dbReference type="ARBA" id="ARBA00022722"/>
    </source>
</evidence>
<keyword evidence="4 10" id="KW-0378">Hydrolase</keyword>
<dbReference type="GO" id="GO:0016787">
    <property type="term" value="F:hydrolase activity"/>
    <property type="evidence" value="ECO:0007669"/>
    <property type="project" value="UniProtKB-KW"/>
</dbReference>
<dbReference type="Pfam" id="PF01867">
    <property type="entry name" value="Cas_Cas1"/>
    <property type="match status" value="1"/>
</dbReference>
<gene>
    <name evidence="10" type="ORF">Q4Q40_22335</name>
</gene>
<organism evidence="10 11">
    <name type="scientific">Flavivirga jejuensis</name>
    <dbReference type="NCBI Taxonomy" id="870487"/>
    <lineage>
        <taxon>Bacteria</taxon>
        <taxon>Pseudomonadati</taxon>
        <taxon>Bacteroidota</taxon>
        <taxon>Flavobacteriia</taxon>
        <taxon>Flavobacteriales</taxon>
        <taxon>Flavobacteriaceae</taxon>
        <taxon>Flavivirga</taxon>
    </lineage>
</organism>
<sequence>MRIAQRFLYSKAIHTTPFKESLVFDMIEIFRPIMDRLLIGLCQENQLKPIHFKRVTGGFWLSKAGKKVVITAFNKYLVQRIKIENRVATIQNHMYLQAQHLKLLINTDYDVPYNL</sequence>
<keyword evidence="8" id="KW-0464">Manganese</keyword>
<evidence type="ECO:0000256" key="6">
    <source>
        <dbReference type="ARBA" id="ARBA00023118"/>
    </source>
</evidence>
<reference evidence="10" key="1">
    <citation type="submission" date="2023-07" db="EMBL/GenBank/DDBJ databases">
        <title>Two novel species in the genus Flavivirga.</title>
        <authorList>
            <person name="Kwon K."/>
        </authorList>
    </citation>
    <scope>NUCLEOTIDE SEQUENCE</scope>
    <source>
        <strain evidence="10">KACC 14158</strain>
    </source>
</reference>
<comment type="subunit">
    <text evidence="9">Homodimer, forms a heterotetramer with a Cas2 homodimer.</text>
</comment>
<comment type="caution">
    <text evidence="10">The sequence shown here is derived from an EMBL/GenBank/DDBJ whole genome shotgun (WGS) entry which is preliminary data.</text>
</comment>
<keyword evidence="11" id="KW-1185">Reference proteome</keyword>
<dbReference type="GO" id="GO:0004519">
    <property type="term" value="F:endonuclease activity"/>
    <property type="evidence" value="ECO:0007669"/>
    <property type="project" value="UniProtKB-KW"/>
</dbReference>
<dbReference type="PANTHER" id="PTHR34353">
    <property type="entry name" value="CRISPR-ASSOCIATED ENDONUCLEASE CAS1 1"/>
    <property type="match status" value="1"/>
</dbReference>
<evidence type="ECO:0000256" key="3">
    <source>
        <dbReference type="ARBA" id="ARBA00022759"/>
    </source>
</evidence>
<dbReference type="InterPro" id="IPR002729">
    <property type="entry name" value="CRISPR-assoc_Cas1"/>
</dbReference>
<evidence type="ECO:0000256" key="2">
    <source>
        <dbReference type="ARBA" id="ARBA00022723"/>
    </source>
</evidence>
<keyword evidence="2" id="KW-0479">Metal-binding</keyword>
<proteinExistence type="predicted"/>